<gene>
    <name evidence="4" type="primary">rpl37ae</name>
    <name evidence="5" type="ORF">KNGNHFEO_00033</name>
</gene>
<keyword evidence="1 4" id="KW-0694">RNA-binding</keyword>
<feature type="zinc finger region" description="C4-type" evidence="4">
    <location>
        <begin position="41"/>
        <end position="62"/>
    </location>
</feature>
<organism evidence="5">
    <name type="scientific">Candidatus Methanogaster sp. ANME-2c ERB4</name>
    <dbReference type="NCBI Taxonomy" id="2759911"/>
    <lineage>
        <taxon>Archaea</taxon>
        <taxon>Methanobacteriati</taxon>
        <taxon>Methanobacteriota</taxon>
        <taxon>Stenosarchaea group</taxon>
        <taxon>Methanomicrobia</taxon>
        <taxon>Methanosarcinales</taxon>
        <taxon>ANME-2 cluster</taxon>
        <taxon>Candidatus Methanogasteraceae</taxon>
        <taxon>Candidatus Methanogaster</taxon>
    </lineage>
</organism>
<comment type="subunit">
    <text evidence="4">Part of the 50S ribosomal subunit.</text>
</comment>
<dbReference type="InterPro" id="IPR050522">
    <property type="entry name" value="Ribosomal_protein_eL43"/>
</dbReference>
<evidence type="ECO:0000256" key="2">
    <source>
        <dbReference type="ARBA" id="ARBA00022980"/>
    </source>
</evidence>
<evidence type="ECO:0000313" key="5">
    <source>
        <dbReference type="EMBL" id="QNO49036.1"/>
    </source>
</evidence>
<comment type="similarity">
    <text evidence="4">Belongs to the eukaryotic ribosomal protein eL43 family. Putative zinc-binding subfamily.</text>
</comment>
<keyword evidence="4" id="KW-0699">rRNA-binding</keyword>
<name>A0A7G9YM02_9EURY</name>
<dbReference type="Gene3D" id="2.20.25.30">
    <property type="match status" value="1"/>
</dbReference>
<dbReference type="NCBIfam" id="NF003058">
    <property type="entry name" value="PRK03976.1"/>
    <property type="match status" value="1"/>
</dbReference>
<accession>A0A7G9YM02</accession>
<keyword evidence="4" id="KW-0863">Zinc-finger</keyword>
<dbReference type="NCBIfam" id="TIGR00280">
    <property type="entry name" value="eL43_euk_arch"/>
    <property type="match status" value="1"/>
</dbReference>
<keyword evidence="3 4" id="KW-0687">Ribonucleoprotein</keyword>
<feature type="binding site" evidence="4">
    <location>
        <position position="41"/>
    </location>
    <ligand>
        <name>Zn(2+)</name>
        <dbReference type="ChEBI" id="CHEBI:29105"/>
    </ligand>
</feature>
<dbReference type="GO" id="GO:0006412">
    <property type="term" value="P:translation"/>
    <property type="evidence" value="ECO:0007669"/>
    <property type="project" value="UniProtKB-UniRule"/>
</dbReference>
<comment type="function">
    <text evidence="4">Binds to the 23S rRNA.</text>
</comment>
<dbReference type="GO" id="GO:0070180">
    <property type="term" value="F:large ribosomal subunit rRNA binding"/>
    <property type="evidence" value="ECO:0007669"/>
    <property type="project" value="UniProtKB-UniRule"/>
</dbReference>
<dbReference type="GO" id="GO:0008270">
    <property type="term" value="F:zinc ion binding"/>
    <property type="evidence" value="ECO:0007669"/>
    <property type="project" value="UniProtKB-UniRule"/>
</dbReference>
<dbReference type="HAMAP" id="MF_00327">
    <property type="entry name" value="Ribosomal_eL43"/>
    <property type="match status" value="1"/>
</dbReference>
<dbReference type="PANTHER" id="PTHR48129">
    <property type="entry name" value="60S RIBOSOMAL PROTEIN L37A"/>
    <property type="match status" value="1"/>
</dbReference>
<dbReference type="Pfam" id="PF01780">
    <property type="entry name" value="Ribosomal_L37ae"/>
    <property type="match status" value="1"/>
</dbReference>
<sequence length="100" mass="11270">MVKHTKGWKTRSAGRFGVRYGRNLRKRVADIEEKMHEKHKCTQCGFSSVRRIGTGIWKCKKCGHTFAGGTYLPSTSIGKTVSRSVKRAIEQKARDAAMEV</sequence>
<evidence type="ECO:0000256" key="3">
    <source>
        <dbReference type="ARBA" id="ARBA00023274"/>
    </source>
</evidence>
<dbReference type="GO" id="GO:1990904">
    <property type="term" value="C:ribonucleoprotein complex"/>
    <property type="evidence" value="ECO:0007669"/>
    <property type="project" value="UniProtKB-KW"/>
</dbReference>
<proteinExistence type="inferred from homology"/>
<dbReference type="AlphaFoldDB" id="A0A7G9YM02"/>
<dbReference type="InterPro" id="IPR011331">
    <property type="entry name" value="Ribosomal_eL37/eL43"/>
</dbReference>
<feature type="binding site" evidence="4">
    <location>
        <position position="62"/>
    </location>
    <ligand>
        <name>Zn(2+)</name>
        <dbReference type="ChEBI" id="CHEBI:29105"/>
    </ligand>
</feature>
<evidence type="ECO:0000256" key="1">
    <source>
        <dbReference type="ARBA" id="ARBA00022884"/>
    </source>
</evidence>
<comment type="cofactor">
    <cofactor evidence="4">
        <name>Zn(2+)</name>
        <dbReference type="ChEBI" id="CHEBI:29105"/>
    </cofactor>
    <text evidence="4">Binds 1 zinc ion per subunit.</text>
</comment>
<dbReference type="GO" id="GO:0005840">
    <property type="term" value="C:ribosome"/>
    <property type="evidence" value="ECO:0007669"/>
    <property type="project" value="UniProtKB-KW"/>
</dbReference>
<keyword evidence="4" id="KW-0479">Metal-binding</keyword>
<protein>
    <recommendedName>
        <fullName evidence="4">Large ribosomal subunit protein eL43</fullName>
    </recommendedName>
</protein>
<feature type="binding site" evidence="4">
    <location>
        <position position="44"/>
    </location>
    <ligand>
        <name>Zn(2+)</name>
        <dbReference type="ChEBI" id="CHEBI:29105"/>
    </ligand>
</feature>
<dbReference type="EMBL" id="MT631369">
    <property type="protein sequence ID" value="QNO49036.1"/>
    <property type="molecule type" value="Genomic_DNA"/>
</dbReference>
<dbReference type="SUPFAM" id="SSF57829">
    <property type="entry name" value="Zn-binding ribosomal proteins"/>
    <property type="match status" value="1"/>
</dbReference>
<dbReference type="PANTHER" id="PTHR48129:SF1">
    <property type="entry name" value="LARGE RIBOSOMAL SUBUNIT PROTEIN EL43"/>
    <property type="match status" value="1"/>
</dbReference>
<evidence type="ECO:0000256" key="4">
    <source>
        <dbReference type="HAMAP-Rule" id="MF_00327"/>
    </source>
</evidence>
<dbReference type="GO" id="GO:0003735">
    <property type="term" value="F:structural constituent of ribosome"/>
    <property type="evidence" value="ECO:0007669"/>
    <property type="project" value="InterPro"/>
</dbReference>
<feature type="binding site" evidence="4">
    <location>
        <position position="59"/>
    </location>
    <ligand>
        <name>Zn(2+)</name>
        <dbReference type="ChEBI" id="CHEBI:29105"/>
    </ligand>
</feature>
<reference evidence="5" key="1">
    <citation type="submission" date="2020-06" db="EMBL/GenBank/DDBJ databases">
        <title>Unique genomic features of the anaerobic methanotrophic archaea.</title>
        <authorList>
            <person name="Chadwick G.L."/>
            <person name="Skennerton C.T."/>
            <person name="Laso-Perez R."/>
            <person name="Leu A.O."/>
            <person name="Speth D.R."/>
            <person name="Yu H."/>
            <person name="Morgan-Lang C."/>
            <person name="Hatzenpichler R."/>
            <person name="Goudeau D."/>
            <person name="Malmstrom R."/>
            <person name="Brazelton W.J."/>
            <person name="Woyke T."/>
            <person name="Hallam S.J."/>
            <person name="Tyson G.W."/>
            <person name="Wegener G."/>
            <person name="Boetius A."/>
            <person name="Orphan V."/>
        </authorList>
    </citation>
    <scope>NUCLEOTIDE SEQUENCE</scope>
</reference>
<dbReference type="InterPro" id="IPR011332">
    <property type="entry name" value="Ribosomal_zn-bd"/>
</dbReference>
<keyword evidence="2 4" id="KW-0689">Ribosomal protein</keyword>
<keyword evidence="4" id="KW-0862">Zinc</keyword>
<dbReference type="InterPro" id="IPR002674">
    <property type="entry name" value="Ribosomal_eL43"/>
</dbReference>